<keyword evidence="7" id="KW-0067">ATP-binding</keyword>
<keyword evidence="4" id="KW-0808">Transferase</keyword>
<evidence type="ECO:0000256" key="7">
    <source>
        <dbReference type="ARBA" id="ARBA00022840"/>
    </source>
</evidence>
<dbReference type="Gramene" id="AET3Gv20672700.4">
    <property type="protein sequence ID" value="AET3Gv20672700.4"/>
    <property type="gene ID" value="AET3Gv20672700"/>
</dbReference>
<reference evidence="12" key="5">
    <citation type="journal article" date="2021" name="G3 (Bethesda)">
        <title>Aegilops tauschii genome assembly Aet v5.0 features greater sequence contiguity and improved annotation.</title>
        <authorList>
            <person name="Wang L."/>
            <person name="Zhu T."/>
            <person name="Rodriguez J.C."/>
            <person name="Deal K.R."/>
            <person name="Dubcovsky J."/>
            <person name="McGuire P.E."/>
            <person name="Lux T."/>
            <person name="Spannagl M."/>
            <person name="Mayer K.F.X."/>
            <person name="Baldrich P."/>
            <person name="Meyers B.C."/>
            <person name="Huo N."/>
            <person name="Gu Y.Q."/>
            <person name="Zhou H."/>
            <person name="Devos K.M."/>
            <person name="Bennetzen J.L."/>
            <person name="Unver T."/>
            <person name="Budak H."/>
            <person name="Gulick P.J."/>
            <person name="Galiba G."/>
            <person name="Kalapos B."/>
            <person name="Nelson D.R."/>
            <person name="Li P."/>
            <person name="You F.M."/>
            <person name="Luo M.C."/>
            <person name="Dvorak J."/>
        </authorList>
    </citation>
    <scope>NUCLEOTIDE SEQUENCE [LARGE SCALE GENOMIC DNA]</scope>
    <source>
        <strain evidence="12">cv. AL8/78</strain>
    </source>
</reference>
<comment type="catalytic activity">
    <reaction evidence="8">
        <text>L-threonyl-[protein] + ATP = O-phospho-L-threonyl-[protein] + ADP + H(+)</text>
        <dbReference type="Rhea" id="RHEA:46608"/>
        <dbReference type="Rhea" id="RHEA-COMP:11060"/>
        <dbReference type="Rhea" id="RHEA-COMP:11605"/>
        <dbReference type="ChEBI" id="CHEBI:15378"/>
        <dbReference type="ChEBI" id="CHEBI:30013"/>
        <dbReference type="ChEBI" id="CHEBI:30616"/>
        <dbReference type="ChEBI" id="CHEBI:61977"/>
        <dbReference type="ChEBI" id="CHEBI:456216"/>
        <dbReference type="EC" id="2.7.11.1"/>
    </reaction>
</comment>
<organism evidence="12 13">
    <name type="scientific">Aegilops tauschii subsp. strangulata</name>
    <name type="common">Goatgrass</name>
    <dbReference type="NCBI Taxonomy" id="200361"/>
    <lineage>
        <taxon>Eukaryota</taxon>
        <taxon>Viridiplantae</taxon>
        <taxon>Streptophyta</taxon>
        <taxon>Embryophyta</taxon>
        <taxon>Tracheophyta</taxon>
        <taxon>Spermatophyta</taxon>
        <taxon>Magnoliopsida</taxon>
        <taxon>Liliopsida</taxon>
        <taxon>Poales</taxon>
        <taxon>Poaceae</taxon>
        <taxon>BOP clade</taxon>
        <taxon>Pooideae</taxon>
        <taxon>Triticodae</taxon>
        <taxon>Triticeae</taxon>
        <taxon>Triticinae</taxon>
        <taxon>Aegilops</taxon>
    </lineage>
</organism>
<dbReference type="GO" id="GO:0004674">
    <property type="term" value="F:protein serine/threonine kinase activity"/>
    <property type="evidence" value="ECO:0007669"/>
    <property type="project" value="UniProtKB-KW"/>
</dbReference>
<evidence type="ECO:0000256" key="6">
    <source>
        <dbReference type="ARBA" id="ARBA00022777"/>
    </source>
</evidence>
<evidence type="ECO:0000256" key="9">
    <source>
        <dbReference type="ARBA" id="ARBA00048679"/>
    </source>
</evidence>
<keyword evidence="13" id="KW-1185">Reference proteome</keyword>
<reference evidence="12" key="4">
    <citation type="submission" date="2019-03" db="UniProtKB">
        <authorList>
            <consortium name="EnsemblPlants"/>
        </authorList>
    </citation>
    <scope>IDENTIFICATION</scope>
</reference>
<evidence type="ECO:0000256" key="3">
    <source>
        <dbReference type="ARBA" id="ARBA00022527"/>
    </source>
</evidence>
<comment type="similarity">
    <text evidence="1">Belongs to the protein kinase superfamily. CAMK Ser/Thr protein kinase family. SNF1 subfamily.</text>
</comment>
<dbReference type="InterPro" id="IPR028375">
    <property type="entry name" value="KA1/Ssp2_C"/>
</dbReference>
<evidence type="ECO:0000256" key="8">
    <source>
        <dbReference type="ARBA" id="ARBA00047899"/>
    </source>
</evidence>
<dbReference type="Proteomes" id="UP000015105">
    <property type="component" value="Chromosome 3D"/>
</dbReference>
<reference evidence="12" key="3">
    <citation type="journal article" date="2017" name="Nature">
        <title>Genome sequence of the progenitor of the wheat D genome Aegilops tauschii.</title>
        <authorList>
            <person name="Luo M.C."/>
            <person name="Gu Y.Q."/>
            <person name="Puiu D."/>
            <person name="Wang H."/>
            <person name="Twardziok S.O."/>
            <person name="Deal K.R."/>
            <person name="Huo N."/>
            <person name="Zhu T."/>
            <person name="Wang L."/>
            <person name="Wang Y."/>
            <person name="McGuire P.E."/>
            <person name="Liu S."/>
            <person name="Long H."/>
            <person name="Ramasamy R.K."/>
            <person name="Rodriguez J.C."/>
            <person name="Van S.L."/>
            <person name="Yuan L."/>
            <person name="Wang Z."/>
            <person name="Xia Z."/>
            <person name="Xiao L."/>
            <person name="Anderson O.D."/>
            <person name="Ouyang S."/>
            <person name="Liang Y."/>
            <person name="Zimin A.V."/>
            <person name="Pertea G."/>
            <person name="Qi P."/>
            <person name="Bennetzen J.L."/>
            <person name="Dai X."/>
            <person name="Dawson M.W."/>
            <person name="Muller H.G."/>
            <person name="Kugler K."/>
            <person name="Rivarola-Duarte L."/>
            <person name="Spannagl M."/>
            <person name="Mayer K.F.X."/>
            <person name="Lu F.H."/>
            <person name="Bevan M.W."/>
            <person name="Leroy P."/>
            <person name="Li P."/>
            <person name="You F.M."/>
            <person name="Sun Q."/>
            <person name="Liu Z."/>
            <person name="Lyons E."/>
            <person name="Wicker T."/>
            <person name="Salzberg S.L."/>
            <person name="Devos K.M."/>
            <person name="Dvorak J."/>
        </authorList>
    </citation>
    <scope>NUCLEOTIDE SEQUENCE [LARGE SCALE GENOMIC DNA]</scope>
    <source>
        <strain evidence="12">cv. AL8/78</strain>
    </source>
</reference>
<evidence type="ECO:0000256" key="4">
    <source>
        <dbReference type="ARBA" id="ARBA00022679"/>
    </source>
</evidence>
<dbReference type="Pfam" id="PF02149">
    <property type="entry name" value="KA1"/>
    <property type="match status" value="1"/>
</dbReference>
<dbReference type="EC" id="2.7.11.1" evidence="2"/>
<dbReference type="CDD" id="cd12122">
    <property type="entry name" value="AMPKA_C"/>
    <property type="match status" value="1"/>
</dbReference>
<keyword evidence="6" id="KW-0418">Kinase</keyword>
<dbReference type="SUPFAM" id="SSF103243">
    <property type="entry name" value="KA1-like"/>
    <property type="match status" value="1"/>
</dbReference>
<reference evidence="13" key="1">
    <citation type="journal article" date="2014" name="Science">
        <title>Ancient hybridizations among the ancestral genomes of bread wheat.</title>
        <authorList>
            <consortium name="International Wheat Genome Sequencing Consortium,"/>
            <person name="Marcussen T."/>
            <person name="Sandve S.R."/>
            <person name="Heier L."/>
            <person name="Spannagl M."/>
            <person name="Pfeifer M."/>
            <person name="Jakobsen K.S."/>
            <person name="Wulff B.B."/>
            <person name="Steuernagel B."/>
            <person name="Mayer K.F."/>
            <person name="Olsen O.A."/>
        </authorList>
    </citation>
    <scope>NUCLEOTIDE SEQUENCE [LARGE SCALE GENOMIC DNA]</scope>
    <source>
        <strain evidence="13">cv. AL8/78</strain>
    </source>
</reference>
<keyword evidence="3" id="KW-0723">Serine/threonine-protein kinase</keyword>
<dbReference type="Gene3D" id="3.30.310.80">
    <property type="entry name" value="Kinase associated domain 1, KA1"/>
    <property type="match status" value="1"/>
</dbReference>
<dbReference type="InterPro" id="IPR001772">
    <property type="entry name" value="KA1_dom"/>
</dbReference>
<keyword evidence="5" id="KW-0547">Nucleotide-binding</keyword>
<accession>A0A453FGQ5</accession>
<reference evidence="13" key="2">
    <citation type="journal article" date="2017" name="Nat. Plants">
        <title>The Aegilops tauschii genome reveals multiple impacts of transposons.</title>
        <authorList>
            <person name="Zhao G."/>
            <person name="Zou C."/>
            <person name="Li K."/>
            <person name="Wang K."/>
            <person name="Li T."/>
            <person name="Gao L."/>
            <person name="Zhang X."/>
            <person name="Wang H."/>
            <person name="Yang Z."/>
            <person name="Liu X."/>
            <person name="Jiang W."/>
            <person name="Mao L."/>
            <person name="Kong X."/>
            <person name="Jiao Y."/>
            <person name="Jia J."/>
        </authorList>
    </citation>
    <scope>NUCLEOTIDE SEQUENCE [LARGE SCALE GENOMIC DNA]</scope>
    <source>
        <strain evidence="13">cv. AL8/78</strain>
    </source>
</reference>
<dbReference type="FunFam" id="3.30.310.80:FF:000006">
    <property type="entry name" value="Non-specific serine/threonine protein kinase"/>
    <property type="match status" value="1"/>
</dbReference>
<name>A0A453FGQ5_AEGTS</name>
<dbReference type="AlphaFoldDB" id="A0A453FGQ5"/>
<sequence>LKRLMKNLLLKLSVWDLTKTCWLNQFIIDCKMRATVAYYLFLDNKSRTTTGYLGAGYQEAMESSFSPITPSETQSPAHGNRQQPYMESPVGLRPHFPADRKWALGLQSRAHPREVMTEVLKALQELNVYWKKIGHYNMKCRWSPPGFPGQENMSHTNYNFSAEPIETDDLGDKLNLIKFELQLYKTRDEKYLLDLQRASGPHLLFLDLCAAFLAQLRVL</sequence>
<dbReference type="PROSITE" id="PS50032">
    <property type="entry name" value="KA1"/>
    <property type="match status" value="1"/>
</dbReference>
<proteinExistence type="inferred from homology"/>
<evidence type="ECO:0000259" key="11">
    <source>
        <dbReference type="PROSITE" id="PS50032"/>
    </source>
</evidence>
<keyword evidence="10" id="KW-0732">Signal</keyword>
<feature type="signal peptide" evidence="10">
    <location>
        <begin position="1"/>
        <end position="20"/>
    </location>
</feature>
<evidence type="ECO:0000256" key="2">
    <source>
        <dbReference type="ARBA" id="ARBA00012513"/>
    </source>
</evidence>
<dbReference type="GO" id="GO:0005524">
    <property type="term" value="F:ATP binding"/>
    <property type="evidence" value="ECO:0007669"/>
    <property type="project" value="UniProtKB-KW"/>
</dbReference>
<feature type="domain" description="KA1" evidence="11">
    <location>
        <begin position="170"/>
        <end position="218"/>
    </location>
</feature>
<comment type="catalytic activity">
    <reaction evidence="9">
        <text>L-seryl-[protein] + ATP = O-phospho-L-seryl-[protein] + ADP + H(+)</text>
        <dbReference type="Rhea" id="RHEA:17989"/>
        <dbReference type="Rhea" id="RHEA-COMP:9863"/>
        <dbReference type="Rhea" id="RHEA-COMP:11604"/>
        <dbReference type="ChEBI" id="CHEBI:15378"/>
        <dbReference type="ChEBI" id="CHEBI:29999"/>
        <dbReference type="ChEBI" id="CHEBI:30616"/>
        <dbReference type="ChEBI" id="CHEBI:83421"/>
        <dbReference type="ChEBI" id="CHEBI:456216"/>
        <dbReference type="EC" id="2.7.11.1"/>
    </reaction>
</comment>
<evidence type="ECO:0000256" key="5">
    <source>
        <dbReference type="ARBA" id="ARBA00022741"/>
    </source>
</evidence>
<feature type="chain" id="PRO_5019045909" description="non-specific serine/threonine protein kinase" evidence="10">
    <location>
        <begin position="21"/>
        <end position="219"/>
    </location>
</feature>
<evidence type="ECO:0000313" key="12">
    <source>
        <dbReference type="EnsemblPlants" id="AET3Gv20672700.4"/>
    </source>
</evidence>
<protein>
    <recommendedName>
        <fullName evidence="2">non-specific serine/threonine protein kinase</fullName>
        <ecNumber evidence="2">2.7.11.1</ecNumber>
    </recommendedName>
</protein>
<dbReference type="EnsemblPlants" id="AET3Gv20672700.4">
    <property type="protein sequence ID" value="AET3Gv20672700.4"/>
    <property type="gene ID" value="AET3Gv20672700"/>
</dbReference>
<evidence type="ECO:0000256" key="1">
    <source>
        <dbReference type="ARBA" id="ARBA00006234"/>
    </source>
</evidence>
<evidence type="ECO:0000256" key="10">
    <source>
        <dbReference type="SAM" id="SignalP"/>
    </source>
</evidence>
<evidence type="ECO:0000313" key="13">
    <source>
        <dbReference type="Proteomes" id="UP000015105"/>
    </source>
</evidence>